<dbReference type="Proteomes" id="UP000008311">
    <property type="component" value="Unassembled WGS sequence"/>
</dbReference>
<dbReference type="AlphaFoldDB" id="B9T599"/>
<reference evidence="2" key="1">
    <citation type="journal article" date="2010" name="Nat. Biotechnol.">
        <title>Draft genome sequence of the oilseed species Ricinus communis.</title>
        <authorList>
            <person name="Chan A.P."/>
            <person name="Crabtree J."/>
            <person name="Zhao Q."/>
            <person name="Lorenzi H."/>
            <person name="Orvis J."/>
            <person name="Puiu D."/>
            <person name="Melake-Berhan A."/>
            <person name="Jones K.M."/>
            <person name="Redman J."/>
            <person name="Chen G."/>
            <person name="Cahoon E.B."/>
            <person name="Gedil M."/>
            <person name="Stanke M."/>
            <person name="Haas B.J."/>
            <person name="Wortman J.R."/>
            <person name="Fraser-Liggett C.M."/>
            <person name="Ravel J."/>
            <person name="Rabinowicz P.D."/>
        </authorList>
    </citation>
    <scope>NUCLEOTIDE SEQUENCE [LARGE SCALE GENOMIC DNA]</scope>
    <source>
        <strain evidence="2">cv. Hale</strain>
    </source>
</reference>
<gene>
    <name evidence="1" type="ORF">RCOM_0060970</name>
</gene>
<accession>B9T599</accession>
<evidence type="ECO:0000313" key="2">
    <source>
        <dbReference type="Proteomes" id="UP000008311"/>
    </source>
</evidence>
<dbReference type="InParanoid" id="B9T599"/>
<sequence length="51" mass="5903">MFNGDSKYMRPTRKLDRDFNSIDQLVIDRNNVNGMATRSTAQEVIGDRKLN</sequence>
<dbReference type="EMBL" id="EQ974516">
    <property type="protein sequence ID" value="EEF28961.1"/>
    <property type="molecule type" value="Genomic_DNA"/>
</dbReference>
<proteinExistence type="predicted"/>
<organism evidence="1 2">
    <name type="scientific">Ricinus communis</name>
    <name type="common">Castor bean</name>
    <dbReference type="NCBI Taxonomy" id="3988"/>
    <lineage>
        <taxon>Eukaryota</taxon>
        <taxon>Viridiplantae</taxon>
        <taxon>Streptophyta</taxon>
        <taxon>Embryophyta</taxon>
        <taxon>Tracheophyta</taxon>
        <taxon>Spermatophyta</taxon>
        <taxon>Magnoliopsida</taxon>
        <taxon>eudicotyledons</taxon>
        <taxon>Gunneridae</taxon>
        <taxon>Pentapetalae</taxon>
        <taxon>rosids</taxon>
        <taxon>fabids</taxon>
        <taxon>Malpighiales</taxon>
        <taxon>Euphorbiaceae</taxon>
        <taxon>Acalyphoideae</taxon>
        <taxon>Acalypheae</taxon>
        <taxon>Ricinus</taxon>
    </lineage>
</organism>
<keyword evidence="2" id="KW-1185">Reference proteome</keyword>
<evidence type="ECO:0000313" key="1">
    <source>
        <dbReference type="EMBL" id="EEF28961.1"/>
    </source>
</evidence>
<protein>
    <submittedName>
        <fullName evidence="1">Uncharacterized protein</fullName>
    </submittedName>
</protein>
<name>B9T599_RICCO</name>